<dbReference type="EMBL" id="JBAPLU010000004">
    <property type="protein sequence ID" value="MEI4271086.1"/>
    <property type="molecule type" value="Genomic_DNA"/>
</dbReference>
<sequence>MPNSTADHPATDRNDVVLRGRLAAPAVVRELPSGNTLLVFKLVVRRPVTRPREPGHDTITCVSSAAGLVRRAPTWQPDDVLEVEGSLRRRYWRSPTGGAVVHEVECRRARRCRAPGARGE</sequence>
<dbReference type="SUPFAM" id="SSF50249">
    <property type="entry name" value="Nucleic acid-binding proteins"/>
    <property type="match status" value="1"/>
</dbReference>
<gene>
    <name evidence="3" type="ORF">TEK04_05080</name>
</gene>
<dbReference type="Proteomes" id="UP001361570">
    <property type="component" value="Unassembled WGS sequence"/>
</dbReference>
<evidence type="ECO:0000256" key="1">
    <source>
        <dbReference type="ARBA" id="ARBA00023125"/>
    </source>
</evidence>
<protein>
    <submittedName>
        <fullName evidence="3">Single-stranded DNA-binding protein</fullName>
    </submittedName>
</protein>
<dbReference type="GO" id="GO:0003677">
    <property type="term" value="F:DNA binding"/>
    <property type="evidence" value="ECO:0007669"/>
    <property type="project" value="UniProtKB-KW"/>
</dbReference>
<keyword evidence="4" id="KW-1185">Reference proteome</keyword>
<evidence type="ECO:0000313" key="4">
    <source>
        <dbReference type="Proteomes" id="UP001361570"/>
    </source>
</evidence>
<dbReference type="InterPro" id="IPR000424">
    <property type="entry name" value="Primosome_PriB/ssb"/>
</dbReference>
<evidence type="ECO:0000313" key="3">
    <source>
        <dbReference type="EMBL" id="MEI4271086.1"/>
    </source>
</evidence>
<reference evidence="3 4" key="1">
    <citation type="submission" date="2024-03" db="EMBL/GenBank/DDBJ databases">
        <title>Draft genome sequence of Klenkia sp. LSe6-5.</title>
        <authorList>
            <person name="Duangmal K."/>
            <person name="Chantavorakit T."/>
        </authorList>
    </citation>
    <scope>NUCLEOTIDE SEQUENCE [LARGE SCALE GENOMIC DNA]</scope>
    <source>
        <strain evidence="3 4">LSe6-5</strain>
    </source>
</reference>
<keyword evidence="1 2" id="KW-0238">DNA-binding</keyword>
<accession>A0ABU8DQG9</accession>
<dbReference type="Gene3D" id="2.40.50.140">
    <property type="entry name" value="Nucleic acid-binding proteins"/>
    <property type="match status" value="1"/>
</dbReference>
<name>A0ABU8DQG9_9ACTN</name>
<dbReference type="InterPro" id="IPR012340">
    <property type="entry name" value="NA-bd_OB-fold"/>
</dbReference>
<comment type="caution">
    <text evidence="3">The sequence shown here is derived from an EMBL/GenBank/DDBJ whole genome shotgun (WGS) entry which is preliminary data.</text>
</comment>
<proteinExistence type="predicted"/>
<dbReference type="RefSeq" id="WP_336403230.1">
    <property type="nucleotide sequence ID" value="NZ_JBAPLU010000004.1"/>
</dbReference>
<evidence type="ECO:0000256" key="2">
    <source>
        <dbReference type="PROSITE-ProRule" id="PRU00252"/>
    </source>
</evidence>
<dbReference type="PROSITE" id="PS50935">
    <property type="entry name" value="SSB"/>
    <property type="match status" value="1"/>
</dbReference>
<organism evidence="3 4">
    <name type="scientific">Klenkia sesuvii</name>
    <dbReference type="NCBI Taxonomy" id="3103137"/>
    <lineage>
        <taxon>Bacteria</taxon>
        <taxon>Bacillati</taxon>
        <taxon>Actinomycetota</taxon>
        <taxon>Actinomycetes</taxon>
        <taxon>Geodermatophilales</taxon>
        <taxon>Geodermatophilaceae</taxon>
        <taxon>Klenkia</taxon>
    </lineage>
</organism>